<comment type="caution">
    <text evidence="1">The sequence shown here is derived from an EMBL/GenBank/DDBJ whole genome shotgun (WGS) entry which is preliminary data.</text>
</comment>
<dbReference type="PANTHER" id="PTHR38471">
    <property type="entry name" value="FOUR HELIX BUNDLE PROTEIN"/>
    <property type="match status" value="1"/>
</dbReference>
<dbReference type="NCBIfam" id="TIGR02436">
    <property type="entry name" value="four helix bundle protein"/>
    <property type="match status" value="1"/>
</dbReference>
<dbReference type="Pfam" id="PF05635">
    <property type="entry name" value="23S_rRNA_IVP"/>
    <property type="match status" value="1"/>
</dbReference>
<dbReference type="InterPro" id="IPR012657">
    <property type="entry name" value="23S_rRNA-intervening_sequence"/>
</dbReference>
<dbReference type="CDD" id="cd16377">
    <property type="entry name" value="23S_rRNA_IVP_like"/>
    <property type="match status" value="1"/>
</dbReference>
<evidence type="ECO:0000313" key="1">
    <source>
        <dbReference type="EMBL" id="MBD2592783.1"/>
    </source>
</evidence>
<dbReference type="EMBL" id="JACJTB010000001">
    <property type="protein sequence ID" value="MBD2592783.1"/>
    <property type="molecule type" value="Genomic_DNA"/>
</dbReference>
<gene>
    <name evidence="1" type="ORF">H6G74_00365</name>
</gene>
<evidence type="ECO:0000313" key="2">
    <source>
        <dbReference type="Proteomes" id="UP000603457"/>
    </source>
</evidence>
<keyword evidence="2" id="KW-1185">Reference proteome</keyword>
<dbReference type="RefSeq" id="WP_190965788.1">
    <property type="nucleotide sequence ID" value="NZ_JACJTB010000001.1"/>
</dbReference>
<dbReference type="Gene3D" id="1.20.1440.60">
    <property type="entry name" value="23S rRNA-intervening sequence"/>
    <property type="match status" value="1"/>
</dbReference>
<protein>
    <submittedName>
        <fullName evidence="1">Four helix bundle protein</fullName>
    </submittedName>
</protein>
<reference evidence="1 2" key="1">
    <citation type="journal article" date="2020" name="ISME J.">
        <title>Comparative genomics reveals insights into cyanobacterial evolution and habitat adaptation.</title>
        <authorList>
            <person name="Chen M.Y."/>
            <person name="Teng W.K."/>
            <person name="Zhao L."/>
            <person name="Hu C.X."/>
            <person name="Zhou Y.K."/>
            <person name="Han B.P."/>
            <person name="Song L.R."/>
            <person name="Shu W.S."/>
        </authorList>
    </citation>
    <scope>NUCLEOTIDE SEQUENCE [LARGE SCALE GENOMIC DNA]</scope>
    <source>
        <strain evidence="1 2">FACHB-130</strain>
    </source>
</reference>
<accession>A0ABR8FRG1</accession>
<name>A0ABR8FRG1_9NOSO</name>
<sequence>MEEKGKKYFRNHEDLAIYQLAFETAMQIFEYSKKFPVEEKYSLTDQIRRSSRSVCANMAEAWRKRRYKAAFVAKLNDCEAEAAETQVWLKFAVKCQYLTVEQGRKLYAPYNQVLSGLVKMITHPDDWLLD</sequence>
<proteinExistence type="predicted"/>
<dbReference type="SUPFAM" id="SSF158446">
    <property type="entry name" value="IVS-encoded protein-like"/>
    <property type="match status" value="1"/>
</dbReference>
<dbReference type="PANTHER" id="PTHR38471:SF2">
    <property type="entry name" value="FOUR HELIX BUNDLE PROTEIN"/>
    <property type="match status" value="1"/>
</dbReference>
<dbReference type="InterPro" id="IPR036583">
    <property type="entry name" value="23S_rRNA_IVS_sf"/>
</dbReference>
<dbReference type="Proteomes" id="UP000603457">
    <property type="component" value="Unassembled WGS sequence"/>
</dbReference>
<organism evidence="1 2">
    <name type="scientific">Nostoc spongiaeforme FACHB-130</name>
    <dbReference type="NCBI Taxonomy" id="1357510"/>
    <lineage>
        <taxon>Bacteria</taxon>
        <taxon>Bacillati</taxon>
        <taxon>Cyanobacteriota</taxon>
        <taxon>Cyanophyceae</taxon>
        <taxon>Nostocales</taxon>
        <taxon>Nostocaceae</taxon>
        <taxon>Nostoc</taxon>
    </lineage>
</organism>